<name>F4KUW8_HALH1</name>
<dbReference type="RefSeq" id="WP_013762708.1">
    <property type="nucleotide sequence ID" value="NC_015510.1"/>
</dbReference>
<dbReference type="PANTHER" id="PTHR34595:SF7">
    <property type="entry name" value="SLL1039 PROTEIN"/>
    <property type="match status" value="1"/>
</dbReference>
<dbReference type="Pfam" id="PF14403">
    <property type="entry name" value="CP_ATPgrasp_2"/>
    <property type="match status" value="1"/>
</dbReference>
<dbReference type="AlphaFoldDB" id="F4KUW8"/>
<protein>
    <recommendedName>
        <fullName evidence="1">Circularly permuted ATP-grasp type 2 domain-containing protein</fullName>
    </recommendedName>
</protein>
<proteinExistence type="predicted"/>
<dbReference type="OrthoDB" id="9803842at2"/>
<dbReference type="PANTHER" id="PTHR34595">
    <property type="entry name" value="BLR5612 PROTEIN"/>
    <property type="match status" value="1"/>
</dbReference>
<dbReference type="Gene3D" id="3.30.1490.270">
    <property type="match status" value="1"/>
</dbReference>
<evidence type="ECO:0000259" key="1">
    <source>
        <dbReference type="Pfam" id="PF14403"/>
    </source>
</evidence>
<accession>F4KUW8</accession>
<reference key="2">
    <citation type="submission" date="2011-04" db="EMBL/GenBank/DDBJ databases">
        <title>Complete sequence of chromosome of Haliscomenobacter hydrossis DSM 1100.</title>
        <authorList>
            <consortium name="US DOE Joint Genome Institute (JGI-PGF)"/>
            <person name="Lucas S."/>
            <person name="Han J."/>
            <person name="Lapidus A."/>
            <person name="Bruce D."/>
            <person name="Goodwin L."/>
            <person name="Pitluck S."/>
            <person name="Peters L."/>
            <person name="Kyrpides N."/>
            <person name="Mavromatis K."/>
            <person name="Ivanova N."/>
            <person name="Ovchinnikova G."/>
            <person name="Pagani I."/>
            <person name="Daligault H."/>
            <person name="Detter J.C."/>
            <person name="Han C."/>
            <person name="Land M."/>
            <person name="Hauser L."/>
            <person name="Markowitz V."/>
            <person name="Cheng J.-F."/>
            <person name="Hugenholtz P."/>
            <person name="Woyke T."/>
            <person name="Wu D."/>
            <person name="Verbarg S."/>
            <person name="Frueling A."/>
            <person name="Brambilla E."/>
            <person name="Klenk H.-P."/>
            <person name="Eisen J.A."/>
        </authorList>
    </citation>
    <scope>NUCLEOTIDE SEQUENCE</scope>
    <source>
        <strain>DSM 1100</strain>
    </source>
</reference>
<dbReference type="HOGENOM" id="CLU_017048_2_0_10"/>
<organism evidence="2 3">
    <name type="scientific">Haliscomenobacter hydrossis (strain ATCC 27775 / DSM 1100 / LMG 10767 / O)</name>
    <dbReference type="NCBI Taxonomy" id="760192"/>
    <lineage>
        <taxon>Bacteria</taxon>
        <taxon>Pseudomonadati</taxon>
        <taxon>Bacteroidota</taxon>
        <taxon>Saprospiria</taxon>
        <taxon>Saprospirales</taxon>
        <taxon>Haliscomenobacteraceae</taxon>
        <taxon>Haliscomenobacter</taxon>
    </lineage>
</organism>
<dbReference type="eggNOG" id="COG2308">
    <property type="taxonomic scope" value="Bacteria"/>
</dbReference>
<keyword evidence="3" id="KW-1185">Reference proteome</keyword>
<dbReference type="EMBL" id="CP002691">
    <property type="protein sequence ID" value="AEE48144.1"/>
    <property type="molecule type" value="Genomic_DNA"/>
</dbReference>
<dbReference type="PIRSF" id="PIRSF005522">
    <property type="entry name" value="UCP005522"/>
    <property type="match status" value="1"/>
</dbReference>
<evidence type="ECO:0000313" key="2">
    <source>
        <dbReference type="EMBL" id="AEE48144.1"/>
    </source>
</evidence>
<feature type="domain" description="Circularly permuted ATP-grasp type 2" evidence="1">
    <location>
        <begin position="85"/>
        <end position="463"/>
    </location>
</feature>
<dbReference type="KEGG" id="hhy:Halhy_0231"/>
<dbReference type="InterPro" id="IPR051680">
    <property type="entry name" value="ATP-dep_Glu-Cys_Ligase-2"/>
</dbReference>
<evidence type="ECO:0000313" key="3">
    <source>
        <dbReference type="Proteomes" id="UP000008461"/>
    </source>
</evidence>
<dbReference type="InterPro" id="IPR025841">
    <property type="entry name" value="CP_ATPgrasp_2"/>
</dbReference>
<dbReference type="SUPFAM" id="SSF56059">
    <property type="entry name" value="Glutathione synthetase ATP-binding domain-like"/>
    <property type="match status" value="1"/>
</dbReference>
<dbReference type="STRING" id="760192.Halhy_0231"/>
<dbReference type="Proteomes" id="UP000008461">
    <property type="component" value="Chromosome"/>
</dbReference>
<gene>
    <name evidence="2" type="ordered locus">Halhy_0231</name>
</gene>
<reference evidence="2 3" key="1">
    <citation type="journal article" date="2011" name="Stand. Genomic Sci.">
        <title>Complete genome sequence of Haliscomenobacter hydrossis type strain (O).</title>
        <authorList>
            <consortium name="US DOE Joint Genome Institute (JGI-PGF)"/>
            <person name="Daligault H."/>
            <person name="Lapidus A."/>
            <person name="Zeytun A."/>
            <person name="Nolan M."/>
            <person name="Lucas S."/>
            <person name="Del Rio T.G."/>
            <person name="Tice H."/>
            <person name="Cheng J.F."/>
            <person name="Tapia R."/>
            <person name="Han C."/>
            <person name="Goodwin L."/>
            <person name="Pitluck S."/>
            <person name="Liolios K."/>
            <person name="Pagani I."/>
            <person name="Ivanova N."/>
            <person name="Huntemann M."/>
            <person name="Mavromatis K."/>
            <person name="Mikhailova N."/>
            <person name="Pati A."/>
            <person name="Chen A."/>
            <person name="Palaniappan K."/>
            <person name="Land M."/>
            <person name="Hauser L."/>
            <person name="Brambilla E.M."/>
            <person name="Rohde M."/>
            <person name="Verbarg S."/>
            <person name="Goker M."/>
            <person name="Bristow J."/>
            <person name="Eisen J.A."/>
            <person name="Markowitz V."/>
            <person name="Hugenholtz P."/>
            <person name="Kyrpides N.C."/>
            <person name="Klenk H.P."/>
            <person name="Woyke T."/>
        </authorList>
    </citation>
    <scope>NUCLEOTIDE SEQUENCE [LARGE SCALE GENOMIC DNA]</scope>
    <source>
        <strain evidence="3">ATCC 27775 / DSM 1100 / LMG 10767 / O</strain>
    </source>
</reference>
<sequence length="486" mass="55096">MTTKSNLFQHYPLNPAFFDEVFQKDGRVYPHYEDIHRQFSQLTSKDFERLNEYAKLSFLNQGITYAVYSDGHKGAEQIFPFDLFPRIIPSTDWNKLERGLIQRNVALNLFIQDVYGDRKILKDKIVPSALIFSSPHYSEEMKSIKPQNGIYCHISGTDLIRHSDGEYYVLEDNLRSPSGVSYVLSNRDAMKRTLSNAFRWANVRSVNEYPAELLATLQSVAPVTDDQPTCALLTPGTYNSAYYEHSFLAQTMGIELVEGGDLFVENNYVFMRTIRGPKRVDVIYRRIDDAFLDPLVFRPESMLGVPGIMGAYRAGNITIVNAPGTGVADDKAVCSYVPAMIRYYLDEEPIIPNVPTYLCEREEDLKYVLEHTRDLVIKPVDMSGGYGVLVCDRLSSAELEDIKLKIQADPRNYIAQPRMSLSVHSTYIENKGEFEPRHIDLRTFTLMGKDRQFVLPGGLSRVALKEGSLIVNSSQGGGSKDTWVLV</sequence>
<dbReference type="Gene3D" id="3.40.50.11290">
    <property type="match status" value="1"/>
</dbReference>
<dbReference type="InterPro" id="IPR016450">
    <property type="entry name" value="UCP005522"/>
</dbReference>